<dbReference type="OrthoDB" id="5920610at2759"/>
<accession>A0A0V1FYU2</accession>
<keyword evidence="1" id="KW-0472">Membrane</keyword>
<dbReference type="AlphaFoldDB" id="A0A0V1FYU2"/>
<sequence>MPELFSCSCHAGIYCEDCFRTLRRSFRDKFERSISKRTTLKLPDDGKIYLLAPSGRSMYRKLYVPVKSPEHEGTLCTAAKYPSQRHSFSGRDEEINRKLLKKLYFKNHHIRKGKKKRKHDRGTLHYNQVPILTVVLSALLILVSNKLSMVLCLFMIATASKQISVSRSLLPSAIMTIREKQFYSTNSTTTSLKQTTGCTALLYRVFPSHGTYSLLVRNDKLRVSNTHANICMLISARWQYRLPIIFSFRRSVCQESIVSVRAKKLFIVSKCAK</sequence>
<name>A0A0V1FYU2_TRIPS</name>
<comment type="caution">
    <text evidence="2">The sequence shown here is derived from an EMBL/GenBank/DDBJ whole genome shotgun (WGS) entry which is preliminary data.</text>
</comment>
<dbReference type="EMBL" id="JYDT01000015">
    <property type="protein sequence ID" value="KRY91166.1"/>
    <property type="molecule type" value="Genomic_DNA"/>
</dbReference>
<protein>
    <submittedName>
        <fullName evidence="2">Uncharacterized protein</fullName>
    </submittedName>
</protein>
<organism evidence="2 3">
    <name type="scientific">Trichinella pseudospiralis</name>
    <name type="common">Parasitic roundworm</name>
    <dbReference type="NCBI Taxonomy" id="6337"/>
    <lineage>
        <taxon>Eukaryota</taxon>
        <taxon>Metazoa</taxon>
        <taxon>Ecdysozoa</taxon>
        <taxon>Nematoda</taxon>
        <taxon>Enoplea</taxon>
        <taxon>Dorylaimia</taxon>
        <taxon>Trichinellida</taxon>
        <taxon>Trichinellidae</taxon>
        <taxon>Trichinella</taxon>
    </lineage>
</organism>
<reference evidence="2 3" key="1">
    <citation type="submission" date="2015-01" db="EMBL/GenBank/DDBJ databases">
        <title>Evolution of Trichinella species and genotypes.</title>
        <authorList>
            <person name="Korhonen P.K."/>
            <person name="Edoardo P."/>
            <person name="Giuseppe L.R."/>
            <person name="Gasser R.B."/>
        </authorList>
    </citation>
    <scope>NUCLEOTIDE SEQUENCE [LARGE SCALE GENOMIC DNA]</scope>
    <source>
        <strain evidence="2">ISS470</strain>
    </source>
</reference>
<evidence type="ECO:0000313" key="3">
    <source>
        <dbReference type="Proteomes" id="UP000054995"/>
    </source>
</evidence>
<keyword evidence="3" id="KW-1185">Reference proteome</keyword>
<proteinExistence type="predicted"/>
<feature type="transmembrane region" description="Helical" evidence="1">
    <location>
        <begin position="124"/>
        <end position="142"/>
    </location>
</feature>
<gene>
    <name evidence="2" type="ORF">T4D_8118</name>
</gene>
<evidence type="ECO:0000256" key="1">
    <source>
        <dbReference type="SAM" id="Phobius"/>
    </source>
</evidence>
<keyword evidence="1" id="KW-0812">Transmembrane</keyword>
<keyword evidence="1" id="KW-1133">Transmembrane helix</keyword>
<dbReference type="Proteomes" id="UP000054995">
    <property type="component" value="Unassembled WGS sequence"/>
</dbReference>
<evidence type="ECO:0000313" key="2">
    <source>
        <dbReference type="EMBL" id="KRY91166.1"/>
    </source>
</evidence>